<feature type="compositionally biased region" description="Basic and acidic residues" evidence="2">
    <location>
        <begin position="639"/>
        <end position="649"/>
    </location>
</feature>
<evidence type="ECO:0000256" key="1">
    <source>
        <dbReference type="ARBA" id="ARBA00008600"/>
    </source>
</evidence>
<name>A0ABD6E8S7_9BILA</name>
<dbReference type="PROSITE" id="PS50174">
    <property type="entry name" value="G_PATCH"/>
    <property type="match status" value="1"/>
</dbReference>
<dbReference type="Proteomes" id="UP001608902">
    <property type="component" value="Unassembled WGS sequence"/>
</dbReference>
<gene>
    <name evidence="4" type="ORF">AB6A40_003187</name>
</gene>
<protein>
    <recommendedName>
        <fullName evidence="3">G-patch domain-containing protein</fullName>
    </recommendedName>
</protein>
<dbReference type="EMBL" id="JBGFUD010001585">
    <property type="protein sequence ID" value="MFH4976478.1"/>
    <property type="molecule type" value="Genomic_DNA"/>
</dbReference>
<evidence type="ECO:0000256" key="2">
    <source>
        <dbReference type="SAM" id="MobiDB-lite"/>
    </source>
</evidence>
<feature type="region of interest" description="Disordered" evidence="2">
    <location>
        <begin position="17"/>
        <end position="38"/>
    </location>
</feature>
<feature type="compositionally biased region" description="Basic and acidic residues" evidence="2">
    <location>
        <begin position="20"/>
        <end position="38"/>
    </location>
</feature>
<evidence type="ECO:0000313" key="5">
    <source>
        <dbReference type="Proteomes" id="UP001608902"/>
    </source>
</evidence>
<dbReference type="Pfam" id="PF01585">
    <property type="entry name" value="G-patch"/>
    <property type="match status" value="1"/>
</dbReference>
<feature type="compositionally biased region" description="Basic residues" evidence="2">
    <location>
        <begin position="720"/>
        <end position="730"/>
    </location>
</feature>
<comment type="similarity">
    <text evidence="1">Belongs to the GPATCH1 family.</text>
</comment>
<proteinExistence type="inferred from homology"/>
<evidence type="ECO:0000259" key="3">
    <source>
        <dbReference type="PROSITE" id="PS50174"/>
    </source>
</evidence>
<comment type="caution">
    <text evidence="4">The sequence shown here is derived from an EMBL/GenBank/DDBJ whole genome shotgun (WGS) entry which is preliminary data.</text>
</comment>
<dbReference type="Pfam" id="PF07713">
    <property type="entry name" value="DUF1604"/>
    <property type="match status" value="1"/>
</dbReference>
<feature type="region of interest" description="Disordered" evidence="2">
    <location>
        <begin position="379"/>
        <end position="402"/>
    </location>
</feature>
<keyword evidence="5" id="KW-1185">Reference proteome</keyword>
<dbReference type="PANTHER" id="PTHR13384">
    <property type="entry name" value="G PATCH DOMAIN-CONTAINING PROTEIN 1"/>
    <property type="match status" value="1"/>
</dbReference>
<dbReference type="Pfam" id="PF26093">
    <property type="entry name" value="HTH_TGH"/>
    <property type="match status" value="1"/>
</dbReference>
<feature type="compositionally biased region" description="Basic residues" evidence="2">
    <location>
        <begin position="739"/>
        <end position="749"/>
    </location>
</feature>
<accession>A0ABD6E8S7</accession>
<sequence>MAELVIFGTQFEDLSDEEKDAISHRPRGIEEQTVRDEKGRRRFHGAFTGGFSAGYYNTAGSKEGWTPNQYRSSVGNRVTQQKQHPEDFMDEEDLNEFGIASRRVKLSDNVYTENAMKGPLAWEREANSALEKELTEHLQNIIRPASDSIGVRLLKKMGWREGQGIGPKMSRRNLERERQMESRLRGENRKFDHRAVKEVDEMAPSFEFSPDDIPVASLVPLDGVHGLGYVGLDPGSLSTDKYGQQSSTLKTKSKSRGIRGQAFGVGAFEDEDDDIYTNTDFTQYDFSIGSDDRPSTSEKSYDDSFVMASKRQSARLFFEAPRLPTNFRPKHQPIPLNIGALPEALRKIGEKMNHVQRAQFLGEVDANVVKELIKDADRRRIEGSSSTSRNSSAQNEIDENLFEDEPMKQARFKQYVSYLKRGLSFPKPPELTRLEWDQEVTDFQNALPVKLRSLLPEVQARQMPLVKSALAAPIADILKSKFTSSVLPTHKKHEGRIKDEDRLSAVKMKMFGDLTRQSFEWHPAKDLAKWFNIPDPYPSSMMVGVPHLQKIEKTETLFNLGLPGTSAELSYKNELERRKNEMEKETIMTTTSTTAVDENCKAEEPINEAVQIQKPPDELLNAIFGSSESESGSDSEQLDAEHSQSKEPESVSCPEIKQAEAEQSETHENGKKFKTVMDIIELDDSADEYGPLPPPEGATSTKLPTFSVVRQHREECKERRERRHHRHKHENQKLSRSQEKKKKRVRKRRNTDIVVGKTSHNDANLCRH</sequence>
<dbReference type="InterPro" id="IPR011666">
    <property type="entry name" value="DUF1604"/>
</dbReference>
<feature type="compositionally biased region" description="Basic and acidic residues" evidence="2">
    <location>
        <begin position="657"/>
        <end position="671"/>
    </location>
</feature>
<reference evidence="4 5" key="1">
    <citation type="submission" date="2024-08" db="EMBL/GenBank/DDBJ databases">
        <title>Gnathostoma spinigerum genome.</title>
        <authorList>
            <person name="Gonzalez-Bertolin B."/>
            <person name="Monzon S."/>
            <person name="Zaballos A."/>
            <person name="Jimenez P."/>
            <person name="Dekumyoy P."/>
            <person name="Varona S."/>
            <person name="Cuesta I."/>
            <person name="Sumanam S."/>
            <person name="Adisakwattana P."/>
            <person name="Gasser R.B."/>
            <person name="Hernandez-Gonzalez A."/>
            <person name="Young N.D."/>
            <person name="Perteguer M.J."/>
        </authorList>
    </citation>
    <scope>NUCLEOTIDE SEQUENCE [LARGE SCALE GENOMIC DNA]</scope>
    <source>
        <strain evidence="4">AL3</strain>
        <tissue evidence="4">Liver</tissue>
    </source>
</reference>
<dbReference type="InterPro" id="IPR000467">
    <property type="entry name" value="G_patch_dom"/>
</dbReference>
<feature type="region of interest" description="Disordered" evidence="2">
    <location>
        <begin position="626"/>
        <end position="768"/>
    </location>
</feature>
<organism evidence="4 5">
    <name type="scientific">Gnathostoma spinigerum</name>
    <dbReference type="NCBI Taxonomy" id="75299"/>
    <lineage>
        <taxon>Eukaryota</taxon>
        <taxon>Metazoa</taxon>
        <taxon>Ecdysozoa</taxon>
        <taxon>Nematoda</taxon>
        <taxon>Chromadorea</taxon>
        <taxon>Rhabditida</taxon>
        <taxon>Spirurina</taxon>
        <taxon>Gnathostomatomorpha</taxon>
        <taxon>Gnathostomatoidea</taxon>
        <taxon>Gnathostomatidae</taxon>
        <taxon>Gnathostoma</taxon>
    </lineage>
</organism>
<evidence type="ECO:0000313" key="4">
    <source>
        <dbReference type="EMBL" id="MFH4976478.1"/>
    </source>
</evidence>
<feature type="domain" description="G-patch" evidence="3">
    <location>
        <begin position="146"/>
        <end position="166"/>
    </location>
</feature>
<dbReference type="AlphaFoldDB" id="A0ABD6E8S7"/>
<dbReference type="PANTHER" id="PTHR13384:SF19">
    <property type="entry name" value="G PATCH DOMAIN-CONTAINING PROTEIN 1"/>
    <property type="match status" value="1"/>
</dbReference>